<protein>
    <submittedName>
        <fullName evidence="15">Uncharacterized protein</fullName>
    </submittedName>
</protein>
<feature type="transmembrane region" description="Helical" evidence="14">
    <location>
        <begin position="140"/>
        <end position="164"/>
    </location>
</feature>
<dbReference type="InterPro" id="IPR038377">
    <property type="entry name" value="Na/Glc_symporter_sf"/>
</dbReference>
<keyword evidence="3" id="KW-0813">Transport</keyword>
<evidence type="ECO:0000256" key="10">
    <source>
        <dbReference type="ARBA" id="ARBA00023136"/>
    </source>
</evidence>
<feature type="transmembrane region" description="Helical" evidence="14">
    <location>
        <begin position="372"/>
        <end position="393"/>
    </location>
</feature>
<evidence type="ECO:0000313" key="15">
    <source>
        <dbReference type="EMBL" id="KAH8008597.1"/>
    </source>
</evidence>
<gene>
    <name evidence="15" type="ORF">HPB51_000006</name>
</gene>
<keyword evidence="11" id="KW-0325">Glycoprotein</keyword>
<keyword evidence="9" id="KW-0406">Ion transport</keyword>
<evidence type="ECO:0000256" key="6">
    <source>
        <dbReference type="ARBA" id="ARBA00022979"/>
    </source>
</evidence>
<dbReference type="PANTHER" id="PTHR45897">
    <property type="entry name" value="HIGH-AFFINITY CHOLINE TRANSPORTER 1"/>
    <property type="match status" value="1"/>
</dbReference>
<dbReference type="InterPro" id="IPR001734">
    <property type="entry name" value="Na/solute_symporter"/>
</dbReference>
<keyword evidence="6" id="KW-0530">Neurotransmitter biosynthesis</keyword>
<dbReference type="GO" id="GO:0005307">
    <property type="term" value="F:choline:sodium symporter activity"/>
    <property type="evidence" value="ECO:0007669"/>
    <property type="project" value="TreeGrafter"/>
</dbReference>
<dbReference type="AlphaFoldDB" id="A0A9J6D3G0"/>
<accession>A0A9J6D3G0</accession>
<evidence type="ECO:0000256" key="14">
    <source>
        <dbReference type="SAM" id="Phobius"/>
    </source>
</evidence>
<evidence type="ECO:0000256" key="5">
    <source>
        <dbReference type="ARBA" id="ARBA00022847"/>
    </source>
</evidence>
<evidence type="ECO:0000256" key="12">
    <source>
        <dbReference type="ARBA" id="ARBA00023201"/>
    </source>
</evidence>
<keyword evidence="10 14" id="KW-0472">Membrane</keyword>
<feature type="transmembrane region" description="Helical" evidence="14">
    <location>
        <begin position="428"/>
        <end position="457"/>
    </location>
</feature>
<keyword evidence="5" id="KW-0769">Symport</keyword>
<dbReference type="GO" id="GO:0005886">
    <property type="term" value="C:plasma membrane"/>
    <property type="evidence" value="ECO:0007669"/>
    <property type="project" value="TreeGrafter"/>
</dbReference>
<sequence length="483" mass="52651">MGLDKLEALFISVYFFVILAVGVWAGRRLHIDVHRMFSLPVQADGAHPANDGEYFLLRYFVYNRLMPVLLGVSSMTATWVGGGFLIGAAEAVYKYGIIRCQAPFGYALSLVLGGSLFASKIRSTNALTMMDPFQRRYGHLVCFLLMLPAICAEIAWSAAVLAALEAKAAARQDHYAAAASVRCPDLAVTFGEAEVKRALPRAKQDVGASEALQKGYQVQQSCIPVKPRTVPLTLDHKAGVSCRRSNAHQQILEYAALSRCTKIDHLYLSNTNGNRCFYHKTSSEHKDMLGEFPAAQVVYPNETWLCVSYCVTNKAIDTIPWPEGNWIGTLSIEYGNSIIDEFATTALGGIPWQVFFKFMLACRSNFEAQMLCFLSALGCLFLACPSMIIGAVAKTTNFTAFGYTGGHVLRDTDMHDVLPYSFRYLVPAYASFIGLGAIASAVMSSAGASALSAASLFTRNVYFNVMRPTVSESTPVGTLSPGQ</sequence>
<keyword evidence="16" id="KW-1185">Reference proteome</keyword>
<keyword evidence="7 14" id="KW-1133">Transmembrane helix</keyword>
<comment type="similarity">
    <text evidence="2 13">Belongs to the sodium:solute symporter (SSF) (TC 2.A.21) family.</text>
</comment>
<keyword evidence="8" id="KW-0915">Sodium</keyword>
<dbReference type="VEuPathDB" id="VectorBase:LOC119163330"/>
<proteinExistence type="inferred from homology"/>
<evidence type="ECO:0000256" key="7">
    <source>
        <dbReference type="ARBA" id="ARBA00022989"/>
    </source>
</evidence>
<evidence type="ECO:0000256" key="1">
    <source>
        <dbReference type="ARBA" id="ARBA00004141"/>
    </source>
</evidence>
<evidence type="ECO:0000256" key="2">
    <source>
        <dbReference type="ARBA" id="ARBA00006434"/>
    </source>
</evidence>
<evidence type="ECO:0000256" key="4">
    <source>
        <dbReference type="ARBA" id="ARBA00022692"/>
    </source>
</evidence>
<feature type="transmembrane region" description="Helical" evidence="14">
    <location>
        <begin position="6"/>
        <end position="26"/>
    </location>
</feature>
<dbReference type="PANTHER" id="PTHR45897:SF4">
    <property type="entry name" value="HIGH-AFFINITY CHOLINE TRANSPORTER 1"/>
    <property type="match status" value="1"/>
</dbReference>
<dbReference type="VEuPathDB" id="VectorBase:LOC119163324"/>
<keyword evidence="12" id="KW-0739">Sodium transport</keyword>
<feature type="transmembrane region" description="Helical" evidence="14">
    <location>
        <begin position="342"/>
        <end position="360"/>
    </location>
</feature>
<dbReference type="Pfam" id="PF00474">
    <property type="entry name" value="SSF"/>
    <property type="match status" value="1"/>
</dbReference>
<evidence type="ECO:0000256" key="3">
    <source>
        <dbReference type="ARBA" id="ARBA00022448"/>
    </source>
</evidence>
<keyword evidence="4 14" id="KW-0812">Transmembrane</keyword>
<evidence type="ECO:0000256" key="13">
    <source>
        <dbReference type="RuleBase" id="RU362091"/>
    </source>
</evidence>
<reference evidence="15" key="2">
    <citation type="submission" date="2021-09" db="EMBL/GenBank/DDBJ databases">
        <authorList>
            <person name="Jia N."/>
            <person name="Wang J."/>
            <person name="Shi W."/>
            <person name="Du L."/>
            <person name="Sun Y."/>
            <person name="Zhan W."/>
            <person name="Jiang J."/>
            <person name="Wang Q."/>
            <person name="Zhang B."/>
            <person name="Ji P."/>
            <person name="Sakyi L.B."/>
            <person name="Cui X."/>
            <person name="Yuan T."/>
            <person name="Jiang B."/>
            <person name="Yang W."/>
            <person name="Lam T.T.-Y."/>
            <person name="Chang Q."/>
            <person name="Ding S."/>
            <person name="Wang X."/>
            <person name="Zhu J."/>
            <person name="Ruan X."/>
            <person name="Zhao L."/>
            <person name="Wei J."/>
            <person name="Que T."/>
            <person name="Du C."/>
            <person name="Cheng J."/>
            <person name="Dai P."/>
            <person name="Han X."/>
            <person name="Huang E."/>
            <person name="Gao Y."/>
            <person name="Liu J."/>
            <person name="Shao H."/>
            <person name="Ye R."/>
            <person name="Li L."/>
            <person name="Wei W."/>
            <person name="Wang X."/>
            <person name="Wang C."/>
            <person name="Huo Q."/>
            <person name="Li W."/>
            <person name="Guo W."/>
            <person name="Chen H."/>
            <person name="Chen S."/>
            <person name="Zhou L."/>
            <person name="Zhou L."/>
            <person name="Ni X."/>
            <person name="Tian J."/>
            <person name="Zhou Y."/>
            <person name="Sheng Y."/>
            <person name="Liu T."/>
            <person name="Pan Y."/>
            <person name="Xia L."/>
            <person name="Li J."/>
            <person name="Zhao F."/>
            <person name="Cao W."/>
        </authorList>
    </citation>
    <scope>NUCLEOTIDE SEQUENCE</scope>
    <source>
        <strain evidence="15">Rmic-2018</strain>
        <tissue evidence="15">Larvae</tissue>
    </source>
</reference>
<dbReference type="GO" id="GO:0008292">
    <property type="term" value="P:acetylcholine biosynthetic process"/>
    <property type="evidence" value="ECO:0007669"/>
    <property type="project" value="TreeGrafter"/>
</dbReference>
<evidence type="ECO:0000313" key="16">
    <source>
        <dbReference type="Proteomes" id="UP000821866"/>
    </source>
</evidence>
<dbReference type="Gene3D" id="1.20.1730.10">
    <property type="entry name" value="Sodium/glucose cotransporter"/>
    <property type="match status" value="2"/>
</dbReference>
<evidence type="ECO:0000256" key="9">
    <source>
        <dbReference type="ARBA" id="ARBA00023065"/>
    </source>
</evidence>
<feature type="transmembrane region" description="Helical" evidence="14">
    <location>
        <begin position="101"/>
        <end position="119"/>
    </location>
</feature>
<reference evidence="15" key="1">
    <citation type="journal article" date="2020" name="Cell">
        <title>Large-Scale Comparative Analyses of Tick Genomes Elucidate Their Genetic Diversity and Vector Capacities.</title>
        <authorList>
            <consortium name="Tick Genome and Microbiome Consortium (TIGMIC)"/>
            <person name="Jia N."/>
            <person name="Wang J."/>
            <person name="Shi W."/>
            <person name="Du L."/>
            <person name="Sun Y."/>
            <person name="Zhan W."/>
            <person name="Jiang J.F."/>
            <person name="Wang Q."/>
            <person name="Zhang B."/>
            <person name="Ji P."/>
            <person name="Bell-Sakyi L."/>
            <person name="Cui X.M."/>
            <person name="Yuan T.T."/>
            <person name="Jiang B.G."/>
            <person name="Yang W.F."/>
            <person name="Lam T.T."/>
            <person name="Chang Q.C."/>
            <person name="Ding S.J."/>
            <person name="Wang X.J."/>
            <person name="Zhu J.G."/>
            <person name="Ruan X.D."/>
            <person name="Zhao L."/>
            <person name="Wei J.T."/>
            <person name="Ye R.Z."/>
            <person name="Que T.C."/>
            <person name="Du C.H."/>
            <person name="Zhou Y.H."/>
            <person name="Cheng J.X."/>
            <person name="Dai P.F."/>
            <person name="Guo W.B."/>
            <person name="Han X.H."/>
            <person name="Huang E.J."/>
            <person name="Li L.F."/>
            <person name="Wei W."/>
            <person name="Gao Y.C."/>
            <person name="Liu J.Z."/>
            <person name="Shao H.Z."/>
            <person name="Wang X."/>
            <person name="Wang C.C."/>
            <person name="Yang T.C."/>
            <person name="Huo Q.B."/>
            <person name="Li W."/>
            <person name="Chen H.Y."/>
            <person name="Chen S.E."/>
            <person name="Zhou L.G."/>
            <person name="Ni X.B."/>
            <person name="Tian J.H."/>
            <person name="Sheng Y."/>
            <person name="Liu T."/>
            <person name="Pan Y.S."/>
            <person name="Xia L.Y."/>
            <person name="Li J."/>
            <person name="Zhao F."/>
            <person name="Cao W.C."/>
        </authorList>
    </citation>
    <scope>NUCLEOTIDE SEQUENCE</scope>
    <source>
        <strain evidence="15">Rmic-2018</strain>
    </source>
</reference>
<dbReference type="Proteomes" id="UP000821866">
    <property type="component" value="Chromosome 9"/>
</dbReference>
<dbReference type="EMBL" id="JABSTU010000011">
    <property type="protein sequence ID" value="KAH8008597.1"/>
    <property type="molecule type" value="Genomic_DNA"/>
</dbReference>
<feature type="transmembrane region" description="Helical" evidence="14">
    <location>
        <begin position="68"/>
        <end position="89"/>
    </location>
</feature>
<organism evidence="15 16">
    <name type="scientific">Rhipicephalus microplus</name>
    <name type="common">Cattle tick</name>
    <name type="synonym">Boophilus microplus</name>
    <dbReference type="NCBI Taxonomy" id="6941"/>
    <lineage>
        <taxon>Eukaryota</taxon>
        <taxon>Metazoa</taxon>
        <taxon>Ecdysozoa</taxon>
        <taxon>Arthropoda</taxon>
        <taxon>Chelicerata</taxon>
        <taxon>Arachnida</taxon>
        <taxon>Acari</taxon>
        <taxon>Parasitiformes</taxon>
        <taxon>Ixodida</taxon>
        <taxon>Ixodoidea</taxon>
        <taxon>Ixodidae</taxon>
        <taxon>Rhipicephalinae</taxon>
        <taxon>Rhipicephalus</taxon>
        <taxon>Boophilus</taxon>
    </lineage>
</organism>
<comment type="caution">
    <text evidence="15">The sequence shown here is derived from an EMBL/GenBank/DDBJ whole genome shotgun (WGS) entry which is preliminary data.</text>
</comment>
<comment type="subcellular location">
    <subcellularLocation>
        <location evidence="1">Membrane</location>
        <topology evidence="1">Multi-pass membrane protein</topology>
    </subcellularLocation>
</comment>
<evidence type="ECO:0000256" key="11">
    <source>
        <dbReference type="ARBA" id="ARBA00023180"/>
    </source>
</evidence>
<dbReference type="PROSITE" id="PS50283">
    <property type="entry name" value="NA_SOLUT_SYMP_3"/>
    <property type="match status" value="1"/>
</dbReference>
<name>A0A9J6D3G0_RHIMP</name>
<dbReference type="InterPro" id="IPR052244">
    <property type="entry name" value="Choline_transporter"/>
</dbReference>
<evidence type="ECO:0000256" key="8">
    <source>
        <dbReference type="ARBA" id="ARBA00023053"/>
    </source>
</evidence>